<dbReference type="EMBL" id="MU806402">
    <property type="protein sequence ID" value="KAJ3835534.1"/>
    <property type="molecule type" value="Genomic_DNA"/>
</dbReference>
<feature type="compositionally biased region" description="Low complexity" evidence="1">
    <location>
        <begin position="383"/>
        <end position="407"/>
    </location>
</feature>
<feature type="region of interest" description="Disordered" evidence="1">
    <location>
        <begin position="306"/>
        <end position="474"/>
    </location>
</feature>
<gene>
    <name evidence="2" type="ORF">F5878DRAFT_304521</name>
</gene>
<feature type="region of interest" description="Disordered" evidence="1">
    <location>
        <begin position="1"/>
        <end position="172"/>
    </location>
</feature>
<feature type="compositionally biased region" description="Low complexity" evidence="1">
    <location>
        <begin position="162"/>
        <end position="172"/>
    </location>
</feature>
<feature type="compositionally biased region" description="Polar residues" evidence="1">
    <location>
        <begin position="442"/>
        <end position="457"/>
    </location>
</feature>
<protein>
    <submittedName>
        <fullName evidence="2">Uncharacterized protein</fullName>
    </submittedName>
</protein>
<evidence type="ECO:0000313" key="2">
    <source>
        <dbReference type="EMBL" id="KAJ3835534.1"/>
    </source>
</evidence>
<keyword evidence="3" id="KW-1185">Reference proteome</keyword>
<feature type="compositionally biased region" description="Polar residues" evidence="1">
    <location>
        <begin position="329"/>
        <end position="346"/>
    </location>
</feature>
<name>A0AA38P3C1_9AGAR</name>
<organism evidence="2 3">
    <name type="scientific">Lentinula raphanica</name>
    <dbReference type="NCBI Taxonomy" id="153919"/>
    <lineage>
        <taxon>Eukaryota</taxon>
        <taxon>Fungi</taxon>
        <taxon>Dikarya</taxon>
        <taxon>Basidiomycota</taxon>
        <taxon>Agaricomycotina</taxon>
        <taxon>Agaricomycetes</taxon>
        <taxon>Agaricomycetidae</taxon>
        <taxon>Agaricales</taxon>
        <taxon>Marasmiineae</taxon>
        <taxon>Omphalotaceae</taxon>
        <taxon>Lentinula</taxon>
    </lineage>
</organism>
<feature type="region of interest" description="Disordered" evidence="1">
    <location>
        <begin position="222"/>
        <end position="257"/>
    </location>
</feature>
<feature type="region of interest" description="Disordered" evidence="1">
    <location>
        <begin position="486"/>
        <end position="530"/>
    </location>
</feature>
<comment type="caution">
    <text evidence="2">The sequence shown here is derived from an EMBL/GenBank/DDBJ whole genome shotgun (WGS) entry which is preliminary data.</text>
</comment>
<feature type="compositionally biased region" description="Pro residues" evidence="1">
    <location>
        <begin position="69"/>
        <end position="83"/>
    </location>
</feature>
<dbReference type="Proteomes" id="UP001163846">
    <property type="component" value="Unassembled WGS sequence"/>
</dbReference>
<evidence type="ECO:0000256" key="1">
    <source>
        <dbReference type="SAM" id="MobiDB-lite"/>
    </source>
</evidence>
<feature type="compositionally biased region" description="Polar residues" evidence="1">
    <location>
        <begin position="306"/>
        <end position="322"/>
    </location>
</feature>
<reference evidence="2" key="1">
    <citation type="submission" date="2022-08" db="EMBL/GenBank/DDBJ databases">
        <authorList>
            <consortium name="DOE Joint Genome Institute"/>
            <person name="Min B."/>
            <person name="Riley R."/>
            <person name="Sierra-Patev S."/>
            <person name="Naranjo-Ortiz M."/>
            <person name="Looney B."/>
            <person name="Konkel Z."/>
            <person name="Slot J.C."/>
            <person name="Sakamoto Y."/>
            <person name="Steenwyk J.L."/>
            <person name="Rokas A."/>
            <person name="Carro J."/>
            <person name="Camarero S."/>
            <person name="Ferreira P."/>
            <person name="Molpeceres G."/>
            <person name="Ruiz-Duenas F.J."/>
            <person name="Serrano A."/>
            <person name="Henrissat B."/>
            <person name="Drula E."/>
            <person name="Hughes K.W."/>
            <person name="Mata J.L."/>
            <person name="Ishikawa N.K."/>
            <person name="Vargas-Isla R."/>
            <person name="Ushijima S."/>
            <person name="Smith C.A."/>
            <person name="Ahrendt S."/>
            <person name="Andreopoulos W."/>
            <person name="He G."/>
            <person name="Labutti K."/>
            <person name="Lipzen A."/>
            <person name="Ng V."/>
            <person name="Sandor L."/>
            <person name="Barry K."/>
            <person name="Martinez A.T."/>
            <person name="Xiao Y."/>
            <person name="Gibbons J.G."/>
            <person name="Terashima K."/>
            <person name="Hibbett D.S."/>
            <person name="Grigoriev I.V."/>
        </authorList>
    </citation>
    <scope>NUCLEOTIDE SEQUENCE</scope>
    <source>
        <strain evidence="2">TFB9207</strain>
    </source>
</reference>
<evidence type="ECO:0000313" key="3">
    <source>
        <dbReference type="Proteomes" id="UP001163846"/>
    </source>
</evidence>
<dbReference type="AlphaFoldDB" id="A0AA38P3C1"/>
<feature type="compositionally biased region" description="Pro residues" evidence="1">
    <location>
        <begin position="38"/>
        <end position="56"/>
    </location>
</feature>
<accession>A0AA38P3C1</accession>
<feature type="compositionally biased region" description="Polar residues" evidence="1">
    <location>
        <begin position="222"/>
        <end position="242"/>
    </location>
</feature>
<feature type="compositionally biased region" description="Polar residues" evidence="1">
    <location>
        <begin position="96"/>
        <end position="113"/>
    </location>
</feature>
<proteinExistence type="predicted"/>
<sequence length="594" mass="64497">MATPAIQMYSLPIPPANQVEFDNRPPLTGRRHTTKPQPWYPEPAVPRAPSPRPPDNYIPAVSEDGHISLPPPHELSHHPPSPQPSVNALPGHLPHLSSTSINEGPKGNYTSSKGKARATESWYEKNGEGGSSIQISDAPVTDRPESSTSWYRLRDAQTRRTSMSSKYSANNSSGSLLDAWGMPVQTGTKRTGGLGTTLRNMFKGKGKDVRMLSMIKETPLSRQGSLNVAPTSASYVESSRPTDPTRGPRASFAPMPGTPAMGLMDASRQGGSDTMRRNFNTYRPYEGLSLSQDRPPRNVRVPTQLTVPAPLSTQQPQSQNQMGHGRAISMSSADPRSFQNPYSSRQSQKRASEGSGYSRNDGVPAWARPPTAARSPRTVPAHVVDSSSPPVSISIQPPSQSPSDVPSGLNSTLDHGIGIPPEQYQDPNQLPRSSSRARSRATSLNEGNFSPSRQSINPARENWSPFQQPQRIGSPAFSDRNIQARTSNHESFPLNDNNVRSRGPSRTPSRNVNPSSSQYLPSDRSPAQATPRTIAQSLDGHEHPNIAGQSPAVGRAGLKRVVSNLSVHSADSRYSHFDPDTYRDPAYFSVDTES</sequence>